<comment type="caution">
    <text evidence="1">The sequence shown here is derived from an EMBL/GenBank/DDBJ whole genome shotgun (WGS) entry which is preliminary data.</text>
</comment>
<protein>
    <submittedName>
        <fullName evidence="1">Uncharacterized protein</fullName>
    </submittedName>
</protein>
<dbReference type="RefSeq" id="WP_111214415.1">
    <property type="nucleotide sequence ID" value="NZ_POTY01000081.1"/>
</dbReference>
<proteinExistence type="predicted"/>
<keyword evidence="2" id="KW-1185">Reference proteome</keyword>
<gene>
    <name evidence="1" type="ORF">C1I95_14830</name>
</gene>
<sequence length="70" mass="7839">MDEMYVDEDGVAHAWDDVVPHDPEAESAPDPDEPPYTYRDLVTDRAEAQGMTVGEYLDGDPWGFDPPDDL</sequence>
<name>A0A2W2E651_9ACTN</name>
<dbReference type="EMBL" id="POTY01000081">
    <property type="protein sequence ID" value="PZG17821.1"/>
    <property type="molecule type" value="Genomic_DNA"/>
</dbReference>
<dbReference type="Proteomes" id="UP000248924">
    <property type="component" value="Unassembled WGS sequence"/>
</dbReference>
<accession>A0A2W2E651</accession>
<organism evidence="1 2">
    <name type="scientific">Micromonospora craterilacus</name>
    <dbReference type="NCBI Taxonomy" id="1655439"/>
    <lineage>
        <taxon>Bacteria</taxon>
        <taxon>Bacillati</taxon>
        <taxon>Actinomycetota</taxon>
        <taxon>Actinomycetes</taxon>
        <taxon>Micromonosporales</taxon>
        <taxon>Micromonosporaceae</taxon>
        <taxon>Micromonospora</taxon>
    </lineage>
</organism>
<evidence type="ECO:0000313" key="1">
    <source>
        <dbReference type="EMBL" id="PZG17821.1"/>
    </source>
</evidence>
<dbReference type="AlphaFoldDB" id="A0A2W2E651"/>
<evidence type="ECO:0000313" key="2">
    <source>
        <dbReference type="Proteomes" id="UP000248924"/>
    </source>
</evidence>
<reference evidence="1 2" key="1">
    <citation type="submission" date="2018-01" db="EMBL/GenBank/DDBJ databases">
        <title>Draft genome sequence of Jishengella sp. NA12.</title>
        <authorList>
            <person name="Sahin N."/>
            <person name="Ay H."/>
            <person name="Saygin H."/>
        </authorList>
    </citation>
    <scope>NUCLEOTIDE SEQUENCE [LARGE SCALE GENOMIC DNA]</scope>
    <source>
        <strain evidence="1 2">NA12</strain>
    </source>
</reference>